<evidence type="ECO:0000313" key="3">
    <source>
        <dbReference type="Proteomes" id="UP001211173"/>
    </source>
</evidence>
<organism evidence="2 3">
    <name type="scientific">Flavonifractor plautii</name>
    <name type="common">Fusobacterium plautii</name>
    <dbReference type="NCBI Taxonomy" id="292800"/>
    <lineage>
        <taxon>Bacteria</taxon>
        <taxon>Bacillati</taxon>
        <taxon>Bacillota</taxon>
        <taxon>Clostridia</taxon>
        <taxon>Eubacteriales</taxon>
        <taxon>Oscillospiraceae</taxon>
        <taxon>Flavonifractor</taxon>
    </lineage>
</organism>
<protein>
    <submittedName>
        <fullName evidence="2">Uncharacterized protein</fullName>
    </submittedName>
</protein>
<proteinExistence type="predicted"/>
<dbReference type="Proteomes" id="UP001211006">
    <property type="component" value="Unassembled WGS sequence"/>
</dbReference>
<dbReference type="AlphaFoldDB" id="A0AAW6CIC8"/>
<evidence type="ECO:0000313" key="2">
    <source>
        <dbReference type="EMBL" id="MDB7933432.1"/>
    </source>
</evidence>
<name>A0AAW6CIC8_FLAPL</name>
<reference evidence="2" key="1">
    <citation type="submission" date="2023-01" db="EMBL/GenBank/DDBJ databases">
        <title>Human gut microbiome strain richness.</title>
        <authorList>
            <person name="Chen-Liaw A."/>
        </authorList>
    </citation>
    <scope>NUCLEOTIDE SEQUENCE</scope>
    <source>
        <strain evidence="2">1001287st1_F4_1001285I_161205</strain>
        <strain evidence="1">2225st1_A6_2225SCRN_200828</strain>
    </source>
</reference>
<comment type="caution">
    <text evidence="2">The sequence shown here is derived from an EMBL/GenBank/DDBJ whole genome shotgun (WGS) entry which is preliminary data.</text>
</comment>
<dbReference type="Proteomes" id="UP001211173">
    <property type="component" value="Unassembled WGS sequence"/>
</dbReference>
<sequence length="362" mass="41326">MSEMHNNGQEQEIATIYCVNCGCGLNEEEGVLASPDWYEDTRFVHYCRDCQQKQFEDFAEDTSPAFAYFLCCAAYNLPFIPECMPNGAYDVDEITWIMYLENLETSEYRYKDDGEPAAFVDGMTDISVLFGGKIDARTKFAAGATMEGTSAKLPGTKAQRRKWGILSDYTTEDYKELDRLYSIKAGGLMENGIDEEMEHNLREICKLELDYSKAMARKEYDDARKLNDIRSKFMADNLMRKRDEAPVAPIKLDTLGDALERAGYMKNGDLLGYDELLGKLRGDQAKYPMSHDYLDYILREIVNCTRRNMGIAESDELPLELQIEPQYGEFDSDMSKAELDTLKCLGLPPMKLEKKKLKGKKK</sequence>
<dbReference type="EMBL" id="JAQLWV010000013">
    <property type="protein sequence ID" value="MDB7933432.1"/>
    <property type="molecule type" value="Genomic_DNA"/>
</dbReference>
<evidence type="ECO:0000313" key="1">
    <source>
        <dbReference type="EMBL" id="MDB7904850.1"/>
    </source>
</evidence>
<accession>A0AAW6CIC8</accession>
<dbReference type="EMBL" id="JAQLWO010000002">
    <property type="protein sequence ID" value="MDB7904850.1"/>
    <property type="molecule type" value="Genomic_DNA"/>
</dbReference>
<dbReference type="RefSeq" id="WP_195384019.1">
    <property type="nucleotide sequence ID" value="NZ_BAABXT010000001.1"/>
</dbReference>
<gene>
    <name evidence="1" type="ORF">PND83_02545</name>
    <name evidence="2" type="ORF">PNE06_10155</name>
</gene>